<dbReference type="GO" id="GO:0071949">
    <property type="term" value="F:FAD binding"/>
    <property type="evidence" value="ECO:0007669"/>
    <property type="project" value="InterPro"/>
</dbReference>
<dbReference type="Gene3D" id="2.40.110.10">
    <property type="entry name" value="Butyryl-CoA Dehydrogenase, subunit A, domain 2"/>
    <property type="match status" value="1"/>
</dbReference>
<proteinExistence type="inferred from homology"/>
<evidence type="ECO:0000259" key="15">
    <source>
        <dbReference type="Pfam" id="PF02770"/>
    </source>
</evidence>
<dbReference type="GO" id="GO:0055088">
    <property type="term" value="P:lipid homeostasis"/>
    <property type="evidence" value="ECO:0007669"/>
    <property type="project" value="TreeGrafter"/>
</dbReference>
<keyword evidence="9" id="KW-0560">Oxidoreductase</keyword>
<evidence type="ECO:0000259" key="17">
    <source>
        <dbReference type="Pfam" id="PF22924"/>
    </source>
</evidence>
<evidence type="ECO:0000256" key="12">
    <source>
        <dbReference type="PIRNR" id="PIRNR000168"/>
    </source>
</evidence>
<keyword evidence="10" id="KW-0443">Lipid metabolism</keyword>
<dbReference type="FunFam" id="2.40.110.10:FF:000003">
    <property type="entry name" value="Acyl-coenzyme A oxidase"/>
    <property type="match status" value="1"/>
</dbReference>
<dbReference type="InterPro" id="IPR046373">
    <property type="entry name" value="Acyl-CoA_Oxase/DH_mid-dom_sf"/>
</dbReference>
<dbReference type="InterPro" id="IPR002655">
    <property type="entry name" value="Acyl-CoA_oxidase_C"/>
</dbReference>
<dbReference type="Proteomes" id="UP000268321">
    <property type="component" value="Unassembled WGS sequence"/>
</dbReference>
<dbReference type="GO" id="GO:0005777">
    <property type="term" value="C:peroxisome"/>
    <property type="evidence" value="ECO:0007669"/>
    <property type="project" value="UniProtKB-SubCell"/>
</dbReference>
<dbReference type="FunFam" id="1.10.540.10:FF:000018">
    <property type="entry name" value="Acyl-coenzyme A oxidase"/>
    <property type="match status" value="1"/>
</dbReference>
<sequence>MAFTKTAVNSSQGPEPLALMAAERAKALFDPQDMFPIIEGTPEKANKILQLYQSLERDPILAPSFKDYELSRSENREQTTTRIARMTQYVEQELYPDFWRRVNLVTAYDPSLGIRIAVNLGLFIHCIKGNGTDAQYHYWCIEKEAKYMKQLWGCFGMTELGHGSNAAGVETTATFDKETDEFVINTPHIGATKWWIGGAAHSATHCSVYARLIVKGKDWGVKTFVVPLRDSNHQLMPGVAIGDIGSKMGREGVDNGWIQFSSVRIPRAFMLQKYCKVSRSGEVTLPPLEQLSYISLLQGRVAMASDSYRICARFITIATRYAVGRRQFKSDNAQQGEETQLIDYPLHQRRLMPILALTYLAGLTTDRLECQHESVMKELEAAVQRHDNKAIEKSLGDTKSLFVDSASLKSTLTWLAEQSITESRQACGGLGYSSYSGFGKAYADWVVQCTWKGDNNVLAMSAGRTIIKNVEDVLKKSAHITGTLLVLNNAPKQIGSDVVLKTEADLTPANVLWALETLIVRVTAAALKKRKEANSWDFISYERVLLSKLRCHQYMLLTCIDSVSRITKPELLYVLARIMRLYALTHLLEKFSREFVNYLVLCPKLSLYISNRLIGESCLQVREQAIPLTDAFQIPDTLLNSAIGGYDGNWYETYFRVVKTQNDVTKTKAPYSLDLEAMLNRVSTDARGRLERSPESIKKLSLE</sequence>
<dbReference type="InterPro" id="IPR006091">
    <property type="entry name" value="Acyl-CoA_Oxase/DH_mid-dom"/>
</dbReference>
<accession>A0A4P9ZDX0</accession>
<comment type="subcellular location">
    <subcellularLocation>
        <location evidence="3">Peroxisome</location>
    </subcellularLocation>
</comment>
<evidence type="ECO:0000256" key="3">
    <source>
        <dbReference type="ARBA" id="ARBA00004275"/>
    </source>
</evidence>
<dbReference type="GO" id="GO:0003997">
    <property type="term" value="F:acyl-CoA oxidase activity"/>
    <property type="evidence" value="ECO:0007669"/>
    <property type="project" value="UniProtKB-EC"/>
</dbReference>
<name>A0A4P9ZDX0_9ASCO</name>
<feature type="domain" description="Acyl-coenzyme A oxidase N-terminal" evidence="16">
    <location>
        <begin position="30"/>
        <end position="140"/>
    </location>
</feature>
<keyword evidence="11" id="KW-0576">Peroxisome</keyword>
<dbReference type="InterPro" id="IPR029320">
    <property type="entry name" value="Acyl-CoA_ox_N"/>
</dbReference>
<evidence type="ECO:0000256" key="4">
    <source>
        <dbReference type="ARBA" id="ARBA00004846"/>
    </source>
</evidence>
<dbReference type="PIRSF" id="PIRSF000168">
    <property type="entry name" value="Acyl-CoA_oxidase"/>
    <property type="match status" value="1"/>
</dbReference>
<evidence type="ECO:0000256" key="13">
    <source>
        <dbReference type="PIRSR" id="PIRSR000168-2"/>
    </source>
</evidence>
<feature type="domain" description="Acyl-CoA oxidase/dehydrogenase middle" evidence="15">
    <location>
        <begin position="154"/>
        <end position="263"/>
    </location>
</feature>
<dbReference type="SUPFAM" id="SSF47203">
    <property type="entry name" value="Acyl-CoA dehydrogenase C-terminal domain-like"/>
    <property type="match status" value="2"/>
</dbReference>
<organism evidence="18 19">
    <name type="scientific">Metschnikowia bicuspidata</name>
    <dbReference type="NCBI Taxonomy" id="27322"/>
    <lineage>
        <taxon>Eukaryota</taxon>
        <taxon>Fungi</taxon>
        <taxon>Dikarya</taxon>
        <taxon>Ascomycota</taxon>
        <taxon>Saccharomycotina</taxon>
        <taxon>Pichiomycetes</taxon>
        <taxon>Metschnikowiaceae</taxon>
        <taxon>Metschnikowia</taxon>
    </lineage>
</organism>
<comment type="cofactor">
    <cofactor evidence="2">
        <name>FAD</name>
        <dbReference type="ChEBI" id="CHEBI:57692"/>
    </cofactor>
</comment>
<dbReference type="Pfam" id="PF01756">
    <property type="entry name" value="ACOX"/>
    <property type="match status" value="1"/>
</dbReference>
<protein>
    <recommendedName>
        <fullName evidence="12">Acyl-coenzyme A oxidase</fullName>
    </recommendedName>
</protein>
<dbReference type="GO" id="GO:0005504">
    <property type="term" value="F:fatty acid binding"/>
    <property type="evidence" value="ECO:0007669"/>
    <property type="project" value="TreeGrafter"/>
</dbReference>
<dbReference type="InterPro" id="IPR037069">
    <property type="entry name" value="AcylCoA_DH/ox_N_sf"/>
</dbReference>
<dbReference type="Gene3D" id="1.20.140.10">
    <property type="entry name" value="Butyryl-CoA Dehydrogenase, subunit A, domain 3"/>
    <property type="match status" value="2"/>
</dbReference>
<feature type="binding site" evidence="13">
    <location>
        <position position="197"/>
    </location>
    <ligand>
        <name>FAD</name>
        <dbReference type="ChEBI" id="CHEBI:57692"/>
    </ligand>
</feature>
<evidence type="ECO:0000313" key="19">
    <source>
        <dbReference type="Proteomes" id="UP000268321"/>
    </source>
</evidence>
<keyword evidence="6 12" id="KW-0285">Flavoprotein</keyword>
<evidence type="ECO:0000256" key="5">
    <source>
        <dbReference type="ARBA" id="ARBA00006288"/>
    </source>
</evidence>
<dbReference type="PANTHER" id="PTHR10909">
    <property type="entry name" value="ELECTRON TRANSPORT OXIDOREDUCTASE"/>
    <property type="match status" value="1"/>
</dbReference>
<evidence type="ECO:0000256" key="10">
    <source>
        <dbReference type="ARBA" id="ARBA00023098"/>
    </source>
</evidence>
<keyword evidence="7 12" id="KW-0274">FAD</keyword>
<comment type="catalytic activity">
    <reaction evidence="1">
        <text>a 2,3-saturated acyl-CoA + O2 = a (2E)-enoyl-CoA + H2O2</text>
        <dbReference type="Rhea" id="RHEA:38959"/>
        <dbReference type="ChEBI" id="CHEBI:15379"/>
        <dbReference type="ChEBI" id="CHEBI:16240"/>
        <dbReference type="ChEBI" id="CHEBI:58856"/>
        <dbReference type="ChEBI" id="CHEBI:65111"/>
        <dbReference type="EC" id="1.3.3.6"/>
    </reaction>
</comment>
<dbReference type="InterPro" id="IPR009100">
    <property type="entry name" value="AcylCoA_DH/oxidase_NM_dom_sf"/>
</dbReference>
<evidence type="ECO:0000313" key="18">
    <source>
        <dbReference type="EMBL" id="RKP31167.1"/>
    </source>
</evidence>
<evidence type="ECO:0000256" key="7">
    <source>
        <dbReference type="ARBA" id="ARBA00022827"/>
    </source>
</evidence>
<feature type="domain" description="Acyl-CoA oxidase C-terminal" evidence="14">
    <location>
        <begin position="508"/>
        <end position="680"/>
    </location>
</feature>
<evidence type="ECO:0000256" key="1">
    <source>
        <dbReference type="ARBA" id="ARBA00001201"/>
    </source>
</evidence>
<keyword evidence="8" id="KW-0276">Fatty acid metabolism</keyword>
<dbReference type="Pfam" id="PF22924">
    <property type="entry name" value="ACOX_C_alpha1"/>
    <property type="match status" value="1"/>
</dbReference>
<evidence type="ECO:0000256" key="9">
    <source>
        <dbReference type="ARBA" id="ARBA00023002"/>
    </source>
</evidence>
<feature type="domain" description="Acyl-CoA oxidase C-alpha1" evidence="17">
    <location>
        <begin position="293"/>
        <end position="466"/>
    </location>
</feature>
<evidence type="ECO:0000259" key="16">
    <source>
        <dbReference type="Pfam" id="PF14749"/>
    </source>
</evidence>
<dbReference type="InterPro" id="IPR055060">
    <property type="entry name" value="ACOX_C_alpha1"/>
</dbReference>
<dbReference type="Pfam" id="PF14749">
    <property type="entry name" value="Acyl-CoA_ox_N"/>
    <property type="match status" value="1"/>
</dbReference>
<evidence type="ECO:0000256" key="6">
    <source>
        <dbReference type="ARBA" id="ARBA00022630"/>
    </source>
</evidence>
<dbReference type="OrthoDB" id="538336at2759"/>
<reference evidence="19" key="1">
    <citation type="journal article" date="2018" name="Nat. Microbiol.">
        <title>Leveraging single-cell genomics to expand the fungal tree of life.</title>
        <authorList>
            <person name="Ahrendt S.R."/>
            <person name="Quandt C.A."/>
            <person name="Ciobanu D."/>
            <person name="Clum A."/>
            <person name="Salamov A."/>
            <person name="Andreopoulos B."/>
            <person name="Cheng J.F."/>
            <person name="Woyke T."/>
            <person name="Pelin A."/>
            <person name="Henrissat B."/>
            <person name="Reynolds N.K."/>
            <person name="Benny G.L."/>
            <person name="Smith M.E."/>
            <person name="James T.Y."/>
            <person name="Grigoriev I.V."/>
        </authorList>
    </citation>
    <scope>NUCLEOTIDE SEQUENCE [LARGE SCALE GENOMIC DNA]</scope>
    <source>
        <strain evidence="19">Baker2002</strain>
    </source>
</reference>
<comment type="pathway">
    <text evidence="4">Lipid metabolism; peroxisomal fatty acid beta-oxidation.</text>
</comment>
<evidence type="ECO:0000256" key="2">
    <source>
        <dbReference type="ARBA" id="ARBA00001974"/>
    </source>
</evidence>
<dbReference type="Gene3D" id="1.10.540.10">
    <property type="entry name" value="Acyl-CoA dehydrogenase/oxidase, N-terminal domain"/>
    <property type="match status" value="1"/>
</dbReference>
<dbReference type="UniPathway" id="UPA00661"/>
<dbReference type="InterPro" id="IPR012258">
    <property type="entry name" value="Acyl-CoA_oxidase"/>
</dbReference>
<dbReference type="FunFam" id="1.20.140.10:FF:000015">
    <property type="entry name" value="Acyl-coenzyme A oxidase"/>
    <property type="match status" value="1"/>
</dbReference>
<keyword evidence="19" id="KW-1185">Reference proteome</keyword>
<dbReference type="PANTHER" id="PTHR10909:SF352">
    <property type="entry name" value="ACYL-COENZYME A OXIDASE-LIKE PROTEIN"/>
    <property type="match status" value="1"/>
</dbReference>
<dbReference type="GO" id="GO:0033540">
    <property type="term" value="P:fatty acid beta-oxidation using acyl-CoA oxidase"/>
    <property type="evidence" value="ECO:0007669"/>
    <property type="project" value="UniProtKB-UniPathway"/>
</dbReference>
<comment type="similarity">
    <text evidence="5 12">Belongs to the acyl-CoA oxidase family.</text>
</comment>
<gene>
    <name evidence="18" type="ORF">METBISCDRAFT_14622</name>
</gene>
<evidence type="ECO:0000256" key="8">
    <source>
        <dbReference type="ARBA" id="ARBA00022832"/>
    </source>
</evidence>
<dbReference type="EMBL" id="ML004445">
    <property type="protein sequence ID" value="RKP31167.1"/>
    <property type="molecule type" value="Genomic_DNA"/>
</dbReference>
<dbReference type="AlphaFoldDB" id="A0A4P9ZDX0"/>
<dbReference type="Pfam" id="PF02770">
    <property type="entry name" value="Acyl-CoA_dh_M"/>
    <property type="match status" value="1"/>
</dbReference>
<feature type="binding site" evidence="13">
    <location>
        <position position="158"/>
    </location>
    <ligand>
        <name>FAD</name>
        <dbReference type="ChEBI" id="CHEBI:57692"/>
    </ligand>
</feature>
<evidence type="ECO:0000259" key="14">
    <source>
        <dbReference type="Pfam" id="PF01756"/>
    </source>
</evidence>
<dbReference type="SUPFAM" id="SSF56645">
    <property type="entry name" value="Acyl-CoA dehydrogenase NM domain-like"/>
    <property type="match status" value="1"/>
</dbReference>
<dbReference type="InterPro" id="IPR036250">
    <property type="entry name" value="AcylCo_DH-like_C"/>
</dbReference>
<evidence type="ECO:0000256" key="11">
    <source>
        <dbReference type="ARBA" id="ARBA00023140"/>
    </source>
</evidence>